<gene>
    <name evidence="2" type="ordered locus">Srot_1361</name>
</gene>
<organism evidence="2 3">
    <name type="scientific">Segniliparus rotundus (strain ATCC BAA-972 / CDC 1076 / CIP 108378 / DSM 44985 / JCM 13578)</name>
    <dbReference type="NCBI Taxonomy" id="640132"/>
    <lineage>
        <taxon>Bacteria</taxon>
        <taxon>Bacillati</taxon>
        <taxon>Actinomycetota</taxon>
        <taxon>Actinomycetes</taxon>
        <taxon>Mycobacteriales</taxon>
        <taxon>Segniliparaceae</taxon>
        <taxon>Segniliparus</taxon>
    </lineage>
</organism>
<accession>D6Z795</accession>
<name>D6Z795_SEGRD</name>
<dbReference type="InterPro" id="IPR041497">
    <property type="entry name" value="Thump-like"/>
</dbReference>
<protein>
    <recommendedName>
        <fullName evidence="1">THUMP-like domain-containing protein</fullName>
    </recommendedName>
</protein>
<evidence type="ECO:0000313" key="2">
    <source>
        <dbReference type="EMBL" id="ADG97825.1"/>
    </source>
</evidence>
<reference evidence="2 3" key="1">
    <citation type="journal article" date="2010" name="Stand. Genomic Sci.">
        <title>Complete genome sequence of Segniliparus rotundus type strain (CDC 1076).</title>
        <authorList>
            <person name="Sikorski J."/>
            <person name="Lapidus A."/>
            <person name="Copeland A."/>
            <person name="Misra M."/>
            <person name="Glavina Del Rio T."/>
            <person name="Nolan M."/>
            <person name="Lucas S."/>
            <person name="Chen F."/>
            <person name="Tice H."/>
            <person name="Cheng J.F."/>
            <person name="Jando M."/>
            <person name="Schneider S."/>
            <person name="Bruce D."/>
            <person name="Goodwin L."/>
            <person name="Pitluck S."/>
            <person name="Liolios K."/>
            <person name="Mikhailova N."/>
            <person name="Pati A."/>
            <person name="Ivanova N."/>
            <person name="Mavromatis K."/>
            <person name="Chen A."/>
            <person name="Palaniappan K."/>
            <person name="Chertkov O."/>
            <person name="Land M."/>
            <person name="Hauser L."/>
            <person name="Chang Y.J."/>
            <person name="Jeffries C.D."/>
            <person name="Brettin T."/>
            <person name="Detter J.C."/>
            <person name="Han C."/>
            <person name="Rohde M."/>
            <person name="Goker M."/>
            <person name="Bristow J."/>
            <person name="Eisen J.A."/>
            <person name="Markowitz V."/>
            <person name="Hugenholtz P."/>
            <person name="Kyrpides N.C."/>
            <person name="Klenk H.P."/>
        </authorList>
    </citation>
    <scope>NUCLEOTIDE SEQUENCE [LARGE SCALE GENOMIC DNA]</scope>
    <source>
        <strain evidence="3">ATCC BAA-972 / CDC 1076 / CIP 108378 / DSM 44985 / JCM 13578</strain>
    </source>
</reference>
<dbReference type="OrthoDB" id="9810570at2"/>
<dbReference type="STRING" id="640132.Srot_1361"/>
<dbReference type="EMBL" id="CP001958">
    <property type="protein sequence ID" value="ADG97825.1"/>
    <property type="molecule type" value="Genomic_DNA"/>
</dbReference>
<evidence type="ECO:0000259" key="1">
    <source>
        <dbReference type="Pfam" id="PF18096"/>
    </source>
</evidence>
<dbReference type="InterPro" id="IPR029063">
    <property type="entry name" value="SAM-dependent_MTases_sf"/>
</dbReference>
<dbReference type="Gene3D" id="3.40.50.150">
    <property type="entry name" value="Vaccinia Virus protein VP39"/>
    <property type="match status" value="1"/>
</dbReference>
<feature type="domain" description="THUMP-like" evidence="1">
    <location>
        <begin position="316"/>
        <end position="387"/>
    </location>
</feature>
<dbReference type="HOGENOM" id="CLU_038123_1_0_11"/>
<proteinExistence type="predicted"/>
<dbReference type="Pfam" id="PF18096">
    <property type="entry name" value="Thump_like"/>
    <property type="match status" value="1"/>
</dbReference>
<dbReference type="eggNOG" id="COG2263">
    <property type="taxonomic scope" value="Bacteria"/>
</dbReference>
<dbReference type="RefSeq" id="WP_013138279.1">
    <property type="nucleotide sequence ID" value="NC_014168.1"/>
</dbReference>
<sequence length="389" mass="41872">MPYSFSFDDVEYLGSASGQEALARVDELRLAGASLVGDIARVRARFGSAAAALVETVLLRRKASEKLLGAQQWLFTDEAVQQATPTLVARHRARRLTGRAAHDVTCSVGAELPELAKTCAAVLGSDVDPVRLAMARRNLVDEQHVGFAMADALAPASRGCVLVADPARRSAAGRTLDPEAFQPALPALFESSAGRDFVVKCAPGLDFAKLRDIGFQGEIEVVSLAGVVREAALWSPSLATARRRASVLGHQGCVEELVDTEPDDCAVAPAGQWIVDPDPAVVRAGLVRHYAHRHGLWQLDQRIAYLTGDALPRGTRGFQVLEQLPYSEKRLRSALHARHVGAVEILVRGVDVDSGALRPKLRLRGAERLAVVIARIGSRPVAFVCRPTW</sequence>
<dbReference type="SUPFAM" id="SSF53335">
    <property type="entry name" value="S-adenosyl-L-methionine-dependent methyltransferases"/>
    <property type="match status" value="1"/>
</dbReference>
<dbReference type="AlphaFoldDB" id="D6Z795"/>
<evidence type="ECO:0000313" key="3">
    <source>
        <dbReference type="Proteomes" id="UP000002247"/>
    </source>
</evidence>
<keyword evidence="3" id="KW-1185">Reference proteome</keyword>
<dbReference type="Proteomes" id="UP000002247">
    <property type="component" value="Chromosome"/>
</dbReference>
<dbReference type="KEGG" id="srt:Srot_1361"/>